<reference evidence="1 2" key="1">
    <citation type="submission" date="2021-10" db="EMBL/GenBank/DDBJ databases">
        <title>Anaerobic single-cell dispensing facilitates the cultivation of human gut bacteria.</title>
        <authorList>
            <person name="Afrizal A."/>
        </authorList>
    </citation>
    <scope>NUCLEOTIDE SEQUENCE [LARGE SCALE GENOMIC DNA]</scope>
    <source>
        <strain evidence="1 2">CLA-AA-H232</strain>
    </source>
</reference>
<dbReference type="SUPFAM" id="SSF69279">
    <property type="entry name" value="Phage tail proteins"/>
    <property type="match status" value="1"/>
</dbReference>
<dbReference type="RefSeq" id="WP_022228778.1">
    <property type="nucleotide sequence ID" value="NZ_JAJEQM010000021.1"/>
</dbReference>
<gene>
    <name evidence="1" type="ORF">LKE05_12660</name>
</gene>
<proteinExistence type="predicted"/>
<dbReference type="EMBL" id="JAJEQM010000021">
    <property type="protein sequence ID" value="MCC2211632.1"/>
    <property type="molecule type" value="Genomic_DNA"/>
</dbReference>
<dbReference type="Pfam" id="PF09393">
    <property type="entry name" value="DUF2001"/>
    <property type="match status" value="1"/>
</dbReference>
<evidence type="ECO:0000313" key="2">
    <source>
        <dbReference type="Proteomes" id="UP001198242"/>
    </source>
</evidence>
<comment type="caution">
    <text evidence="1">The sequence shown here is derived from an EMBL/GenBank/DDBJ whole genome shotgun (WGS) entry which is preliminary data.</text>
</comment>
<organism evidence="1 2">
    <name type="scientific">Hominilimicola fabiformis</name>
    <dbReference type="NCBI Taxonomy" id="2885356"/>
    <lineage>
        <taxon>Bacteria</taxon>
        <taxon>Bacillati</taxon>
        <taxon>Bacillota</taxon>
        <taxon>Clostridia</taxon>
        <taxon>Eubacteriales</taxon>
        <taxon>Oscillospiraceae</taxon>
        <taxon>Hominilimicola</taxon>
    </lineage>
</organism>
<dbReference type="InterPro" id="IPR018989">
    <property type="entry name" value="DUF2001"/>
</dbReference>
<dbReference type="InterPro" id="IPR038628">
    <property type="entry name" value="XkdM-like_sf"/>
</dbReference>
<accession>A0AAE3E0K7</accession>
<evidence type="ECO:0000313" key="1">
    <source>
        <dbReference type="EMBL" id="MCC2211632.1"/>
    </source>
</evidence>
<protein>
    <submittedName>
        <fullName evidence="1">Phage tail tube protein</fullName>
    </submittedName>
</protein>
<sequence length="150" mass="16825">MAGERKLPAVGKVISGTHGYFWWNNSICYEITSFEAKIKTNRETINFSGQMWDDSKLMGVSGTWTAKIKKIYSRGKTYAEKLSAGIDERLSLISKLEDPDNGGTERVQLMSCWLDELTLQAFENGKITEDEFSGGFVGFKYLDTIADPCV</sequence>
<dbReference type="Proteomes" id="UP001198242">
    <property type="component" value="Unassembled WGS sequence"/>
</dbReference>
<dbReference type="Gene3D" id="2.30.110.40">
    <property type="entry name" value="Phage tail tube protein"/>
    <property type="match status" value="1"/>
</dbReference>
<name>A0AAE3E0K7_9FIRM</name>
<keyword evidence="2" id="KW-1185">Reference proteome</keyword>
<dbReference type="AlphaFoldDB" id="A0AAE3E0K7"/>